<reference evidence="2" key="1">
    <citation type="submission" date="2022-11" db="UniProtKB">
        <authorList>
            <consortium name="WormBaseParasite"/>
        </authorList>
    </citation>
    <scope>IDENTIFICATION</scope>
</reference>
<evidence type="ECO:0000313" key="2">
    <source>
        <dbReference type="WBParaSite" id="PSAMB.scaffold3352size18637.g21254.t1"/>
    </source>
</evidence>
<keyword evidence="1" id="KW-1185">Reference proteome</keyword>
<dbReference type="Pfam" id="PF03567">
    <property type="entry name" value="Sulfotransfer_2"/>
    <property type="match status" value="1"/>
</dbReference>
<dbReference type="AlphaFoldDB" id="A0A914W9Q3"/>
<accession>A0A914W9Q3</accession>
<dbReference type="GO" id="GO:0016020">
    <property type="term" value="C:membrane"/>
    <property type="evidence" value="ECO:0007669"/>
    <property type="project" value="InterPro"/>
</dbReference>
<organism evidence="1 2">
    <name type="scientific">Plectus sambesii</name>
    <dbReference type="NCBI Taxonomy" id="2011161"/>
    <lineage>
        <taxon>Eukaryota</taxon>
        <taxon>Metazoa</taxon>
        <taxon>Ecdysozoa</taxon>
        <taxon>Nematoda</taxon>
        <taxon>Chromadorea</taxon>
        <taxon>Plectida</taxon>
        <taxon>Plectina</taxon>
        <taxon>Plectoidea</taxon>
        <taxon>Plectidae</taxon>
        <taxon>Plectus</taxon>
    </lineage>
</organism>
<dbReference type="PROSITE" id="PS51257">
    <property type="entry name" value="PROKAR_LIPOPROTEIN"/>
    <property type="match status" value="1"/>
</dbReference>
<protein>
    <submittedName>
        <fullName evidence="2">Carbohydrate sulfotransferase</fullName>
    </submittedName>
</protein>
<evidence type="ECO:0000313" key="1">
    <source>
        <dbReference type="Proteomes" id="UP000887566"/>
    </source>
</evidence>
<name>A0A914W9Q3_9BILA</name>
<dbReference type="WBParaSite" id="PSAMB.scaffold3352size18637.g21254.t1">
    <property type="protein sequence ID" value="PSAMB.scaffold3352size18637.g21254.t1"/>
    <property type="gene ID" value="PSAMB.scaffold3352size18637.g21254"/>
</dbReference>
<dbReference type="Proteomes" id="UP000887566">
    <property type="component" value="Unplaced"/>
</dbReference>
<dbReference type="GO" id="GO:1902884">
    <property type="term" value="P:positive regulation of response to oxidative stress"/>
    <property type="evidence" value="ECO:0007669"/>
    <property type="project" value="InterPro"/>
</dbReference>
<dbReference type="InterPro" id="IPR005331">
    <property type="entry name" value="Sulfotransferase"/>
</dbReference>
<dbReference type="GO" id="GO:0047756">
    <property type="term" value="F:chondroitin 4-sulfotransferase activity"/>
    <property type="evidence" value="ECO:0007669"/>
    <property type="project" value="InterPro"/>
</dbReference>
<dbReference type="InterPro" id="IPR007669">
    <property type="entry name" value="Chst-1-like"/>
</dbReference>
<dbReference type="PANTHER" id="PTHR22900:SF5">
    <property type="entry name" value="PROTEIN CBG14245"/>
    <property type="match status" value="1"/>
</dbReference>
<proteinExistence type="predicted"/>
<dbReference type="GO" id="GO:0050650">
    <property type="term" value="P:chondroitin sulfate proteoglycan biosynthetic process"/>
    <property type="evidence" value="ECO:0007669"/>
    <property type="project" value="InterPro"/>
</dbReference>
<dbReference type="PANTHER" id="PTHR22900">
    <property type="entry name" value="PROTEIN CBG14245-RELATED"/>
    <property type="match status" value="1"/>
</dbReference>
<sequence length="338" mass="40440">MRRRSAKVGYVVAFVTGCFLFNVARIVILNVDPAIYKQPATDEWLKVRDSLLRLKQDQDFELHDDILPINRTPGYSWIDEKYLSLQNNVYLEQFGLHYCKIDKNMGSTMQAIMCYLDNPQEMEEFFFDKAWGPGLGRTNCGRSTSFGELRNRFLRAAENWEFFSPDSEILHFAITRDPISRFISAFLNVCRQKPDPNLCFNCGRDMECFIPKLYYHLRSHAEHMPLDRWNREWHFYPQSWYCDFDRRIADYKLMRYARNERFFNELLNVFRSGGVNQTYLSDVENALKRKQVKHATYNIAPMYHKQLRASNFLLEFIYKTYYLDFLWFGYDLHGELDD</sequence>